<evidence type="ECO:0000256" key="6">
    <source>
        <dbReference type="ARBA" id="ARBA00023242"/>
    </source>
</evidence>
<evidence type="ECO:0000256" key="2">
    <source>
        <dbReference type="ARBA" id="ARBA00004642"/>
    </source>
</evidence>
<feature type="compositionally biased region" description="Basic and acidic residues" evidence="7">
    <location>
        <begin position="166"/>
        <end position="178"/>
    </location>
</feature>
<evidence type="ECO:0000256" key="4">
    <source>
        <dbReference type="ARBA" id="ARBA00018339"/>
    </source>
</evidence>
<protein>
    <recommendedName>
        <fullName evidence="4">Ribosome biogenesis protein NOP53</fullName>
    </recommendedName>
</protein>
<dbReference type="GO" id="GO:0000027">
    <property type="term" value="P:ribosomal large subunit assembly"/>
    <property type="evidence" value="ECO:0007669"/>
    <property type="project" value="TreeGrafter"/>
</dbReference>
<dbReference type="Proteomes" id="UP000515125">
    <property type="component" value="Unplaced"/>
</dbReference>
<feature type="compositionally biased region" description="Basic residues" evidence="7">
    <location>
        <begin position="337"/>
        <end position="354"/>
    </location>
</feature>
<feature type="region of interest" description="Disordered" evidence="7">
    <location>
        <begin position="311"/>
        <end position="363"/>
    </location>
</feature>
<dbReference type="GO" id="GO:0006364">
    <property type="term" value="P:rRNA processing"/>
    <property type="evidence" value="ECO:0007669"/>
    <property type="project" value="TreeGrafter"/>
</dbReference>
<keyword evidence="8" id="KW-1185">Reference proteome</keyword>
<dbReference type="GO" id="GO:0005654">
    <property type="term" value="C:nucleoplasm"/>
    <property type="evidence" value="ECO:0007669"/>
    <property type="project" value="UniProtKB-SubCell"/>
</dbReference>
<comment type="similarity">
    <text evidence="3">Belongs to the NOP53 family.</text>
</comment>
<feature type="region of interest" description="Disordered" evidence="7">
    <location>
        <begin position="164"/>
        <end position="183"/>
    </location>
</feature>
<dbReference type="Pfam" id="PF07767">
    <property type="entry name" value="Nop53"/>
    <property type="match status" value="1"/>
</dbReference>
<evidence type="ECO:0000256" key="7">
    <source>
        <dbReference type="SAM" id="MobiDB-lite"/>
    </source>
</evidence>
<evidence type="ECO:0000256" key="1">
    <source>
        <dbReference type="ARBA" id="ARBA00004604"/>
    </source>
</evidence>
<dbReference type="PIRSF" id="PIRSF017302">
    <property type="entry name" value="Gltscr2"/>
    <property type="match status" value="1"/>
</dbReference>
<dbReference type="OrthoDB" id="348734at2759"/>
<dbReference type="PANTHER" id="PTHR14211:SF7">
    <property type="entry name" value="RIBOSOME BIOGENESIS PROTEIN NOP53"/>
    <property type="match status" value="1"/>
</dbReference>
<dbReference type="GeneID" id="34621704"/>
<proteinExistence type="inferred from homology"/>
<keyword evidence="6" id="KW-0539">Nucleus</keyword>
<dbReference type="InterPro" id="IPR011687">
    <property type="entry name" value="Nop53/GLTSCR2"/>
</dbReference>
<dbReference type="AlphaFoldDB" id="A0A6P6RXT3"/>
<keyword evidence="5" id="KW-0690">Ribosome biogenesis</keyword>
<name>A0A6P6RXT3_9EIME</name>
<organism evidence="8 9">
    <name type="scientific">Cyclospora cayetanensis</name>
    <dbReference type="NCBI Taxonomy" id="88456"/>
    <lineage>
        <taxon>Eukaryota</taxon>
        <taxon>Sar</taxon>
        <taxon>Alveolata</taxon>
        <taxon>Apicomplexa</taxon>
        <taxon>Conoidasida</taxon>
        <taxon>Coccidia</taxon>
        <taxon>Eucoccidiorida</taxon>
        <taxon>Eimeriorina</taxon>
        <taxon>Eimeriidae</taxon>
        <taxon>Cyclospora</taxon>
    </lineage>
</organism>
<evidence type="ECO:0000256" key="5">
    <source>
        <dbReference type="ARBA" id="ARBA00022517"/>
    </source>
</evidence>
<sequence>MRASRKAKWRKTPISAAEKLLDEAPLRERAQELDRNNQLFQIDTQGTEETLHLSQAARRLLQRRQLLVGSDGKSGSSKKVLLDVATQAHKQQLLRVLKGRKQRLEAEAAKRKVPTVSLEALYASDGREGGDDPVSQEQSTLRARAASVKPFGWRRMRCDAACGSGRRGEGLSKAERQREKKRRRCTLETLRSLVPAVVLPEAGISYNPSSETQQKQLIAAAATAVLQQHEGRSLQAVLRSHAQTEVEQLQQQEQLLLSEQDPLKALKRKQPVTAALLQHVSHEALEGLSELDKQRMFMELAVKGRLSAQEEGEATAAAEEGDELSDNDLGKEAASKQSKKKTRTERNRQRRHQQQLRSAAVKQQGKALRKSIDALPQLLQQLQEQSLQQKEARAKRWAGVEAKKAAARKGVVAFKIGRKRFVGGSADAAVPGEVTGSLRTTLVHGAAAAAADRLASFHRRAMLELPAELTAAHATRIKKQVRRVANSRRIVKAKEKGIHAV</sequence>
<dbReference type="RefSeq" id="XP_026191925.1">
    <property type="nucleotide sequence ID" value="XM_026336140.1"/>
</dbReference>
<dbReference type="GO" id="GO:0008097">
    <property type="term" value="F:5S rRNA binding"/>
    <property type="evidence" value="ECO:0007669"/>
    <property type="project" value="TreeGrafter"/>
</dbReference>
<comment type="subcellular location">
    <subcellularLocation>
        <location evidence="1">Nucleus</location>
        <location evidence="1">Nucleolus</location>
    </subcellularLocation>
    <subcellularLocation>
        <location evidence="2">Nucleus</location>
        <location evidence="2">Nucleoplasm</location>
    </subcellularLocation>
</comment>
<dbReference type="GO" id="GO:0005730">
    <property type="term" value="C:nucleolus"/>
    <property type="evidence" value="ECO:0007669"/>
    <property type="project" value="UniProtKB-SubCell"/>
</dbReference>
<reference evidence="9" key="1">
    <citation type="submission" date="2025-08" db="UniProtKB">
        <authorList>
            <consortium name="RefSeq"/>
        </authorList>
    </citation>
    <scope>IDENTIFICATION</scope>
</reference>
<evidence type="ECO:0000256" key="3">
    <source>
        <dbReference type="ARBA" id="ARBA00008838"/>
    </source>
</evidence>
<evidence type="ECO:0000313" key="8">
    <source>
        <dbReference type="Proteomes" id="UP000515125"/>
    </source>
</evidence>
<gene>
    <name evidence="9" type="primary">LOC34621704</name>
</gene>
<evidence type="ECO:0000313" key="9">
    <source>
        <dbReference type="RefSeq" id="XP_026191925.1"/>
    </source>
</evidence>
<dbReference type="PANTHER" id="PTHR14211">
    <property type="entry name" value="GLIOMA SUPPRESSOR CANDIDATE REGION GENE 2"/>
    <property type="match status" value="1"/>
</dbReference>
<accession>A0A6P6RXT3</accession>